<evidence type="ECO:0000313" key="7">
    <source>
        <dbReference type="EMBL" id="KYG69675.1"/>
    </source>
</evidence>
<dbReference type="Proteomes" id="UP000075799">
    <property type="component" value="Unassembled WGS sequence"/>
</dbReference>
<dbReference type="GO" id="GO:0051536">
    <property type="term" value="F:iron-sulfur cluster binding"/>
    <property type="evidence" value="ECO:0007669"/>
    <property type="project" value="UniProtKB-KW"/>
</dbReference>
<dbReference type="PANTHER" id="PTHR43273:SF8">
    <property type="entry name" value="RADICAL SAM DOMAIN PROTEIN"/>
    <property type="match status" value="1"/>
</dbReference>
<comment type="caution">
    <text evidence="7">The sequence shown here is derived from an EMBL/GenBank/DDBJ whole genome shotgun (WGS) entry which is preliminary data.</text>
</comment>
<name>A0A162H4R2_BDEBC</name>
<dbReference type="SFLD" id="SFLDG01067">
    <property type="entry name" value="SPASM/twitch_domain_containing"/>
    <property type="match status" value="1"/>
</dbReference>
<dbReference type="InterPro" id="IPR007197">
    <property type="entry name" value="rSAM"/>
</dbReference>
<dbReference type="InterPro" id="IPR058240">
    <property type="entry name" value="rSAM_sf"/>
</dbReference>
<dbReference type="SFLD" id="SFLDS00029">
    <property type="entry name" value="Radical_SAM"/>
    <property type="match status" value="1"/>
</dbReference>
<feature type="domain" description="Radical SAM core" evidence="6">
    <location>
        <begin position="70"/>
        <end position="294"/>
    </location>
</feature>
<dbReference type="SUPFAM" id="SSF102114">
    <property type="entry name" value="Radical SAM enzymes"/>
    <property type="match status" value="1"/>
</dbReference>
<keyword evidence="3" id="KW-0479">Metal-binding</keyword>
<dbReference type="SFLD" id="SFLDG01386">
    <property type="entry name" value="main_SPASM_domain-containing"/>
    <property type="match status" value="1"/>
</dbReference>
<protein>
    <submittedName>
        <fullName evidence="7">Radical SAM/SPASM domain-containing protein</fullName>
    </submittedName>
</protein>
<dbReference type="InterPro" id="IPR006638">
    <property type="entry name" value="Elp3/MiaA/NifB-like_rSAM"/>
</dbReference>
<dbReference type="SMART" id="SM00729">
    <property type="entry name" value="Elp3"/>
    <property type="match status" value="1"/>
</dbReference>
<evidence type="ECO:0000259" key="6">
    <source>
        <dbReference type="PROSITE" id="PS51918"/>
    </source>
</evidence>
<dbReference type="SFLD" id="SFLDG01384">
    <property type="entry name" value="thioether_bond_formation_requi"/>
    <property type="match status" value="1"/>
</dbReference>
<keyword evidence="2" id="KW-0949">S-adenosyl-L-methionine</keyword>
<dbReference type="Gene3D" id="3.20.20.70">
    <property type="entry name" value="Aldolase class I"/>
    <property type="match status" value="1"/>
</dbReference>
<dbReference type="AlphaFoldDB" id="A0A162H4R2"/>
<organism evidence="7 8">
    <name type="scientific">Bdellovibrio bacteriovorus</name>
    <dbReference type="NCBI Taxonomy" id="959"/>
    <lineage>
        <taxon>Bacteria</taxon>
        <taxon>Pseudomonadati</taxon>
        <taxon>Bdellovibrionota</taxon>
        <taxon>Bdellovibrionia</taxon>
        <taxon>Bdellovibrionales</taxon>
        <taxon>Pseudobdellovibrionaceae</taxon>
        <taxon>Bdellovibrio</taxon>
    </lineage>
</organism>
<dbReference type="Pfam" id="PF04055">
    <property type="entry name" value="Radical_SAM"/>
    <property type="match status" value="1"/>
</dbReference>
<evidence type="ECO:0000256" key="5">
    <source>
        <dbReference type="ARBA" id="ARBA00023014"/>
    </source>
</evidence>
<dbReference type="InterPro" id="IPR023867">
    <property type="entry name" value="Sulphatase_maturase_rSAM"/>
</dbReference>
<dbReference type="PROSITE" id="PS51918">
    <property type="entry name" value="RADICAL_SAM"/>
    <property type="match status" value="1"/>
</dbReference>
<evidence type="ECO:0000256" key="3">
    <source>
        <dbReference type="ARBA" id="ARBA00022723"/>
    </source>
</evidence>
<dbReference type="NCBIfam" id="TIGR04085">
    <property type="entry name" value="rSAM_more_4Fe4S"/>
    <property type="match status" value="1"/>
</dbReference>
<accession>A0A162H4R2</accession>
<proteinExistence type="predicted"/>
<dbReference type="CDD" id="cd01335">
    <property type="entry name" value="Radical_SAM"/>
    <property type="match status" value="1"/>
</dbReference>
<keyword evidence="4" id="KW-0408">Iron</keyword>
<reference evidence="7 8" key="1">
    <citation type="submission" date="2016-03" db="EMBL/GenBank/DDBJ databases">
        <authorList>
            <person name="Ploux O."/>
        </authorList>
    </citation>
    <scope>NUCLEOTIDE SEQUENCE [LARGE SCALE GENOMIC DNA]</scope>
    <source>
        <strain evidence="7 8">EC13</strain>
    </source>
</reference>
<comment type="cofactor">
    <cofactor evidence="1">
        <name>[4Fe-4S] cluster</name>
        <dbReference type="ChEBI" id="CHEBI:49883"/>
    </cofactor>
</comment>
<keyword evidence="5" id="KW-0411">Iron-sulfur</keyword>
<dbReference type="InterPro" id="IPR023885">
    <property type="entry name" value="4Fe4S-binding_SPASM_dom"/>
</dbReference>
<sequence>MEQRRYKDIVAFKWGQSAPLAFHARNLEVAEISEETWSTMQATDDVNEALAELSAWEQDSNPDVKSGKLEPGIRSLTINVTQICNLKCTYCAAGGDGTYGAAQTKINVEKTLPQLKFFLERLPDNSNFKITFLGGEPLLYPEGIQEIGNYVRLMAAGRNIHPRFSIVTNGTLINEKTLNVLKSIQANITISVDGPASINDKSRPTKTGASSTEMVVDGLNQISAVRDSLGLITLHGVFNADNLDLIKAYEFYRQFDVDKYEFTYSVSDNDDVSNREFVSQMNLIAKTAYAKGGERELRKIGVFDQYFHALDSQQQTENHCGAGKSFLMVDAKNNLYTCPWEVGNKNEQVGHGDNLDLESLNEYQAPLIEKNNCQSCWARYLCGGGCMFIHKQSTGSKHKKDGQFCFRTRSLISTALLYYKISRESC</sequence>
<dbReference type="InterPro" id="IPR013785">
    <property type="entry name" value="Aldolase_TIM"/>
</dbReference>
<dbReference type="PANTHER" id="PTHR43273">
    <property type="entry name" value="ANAEROBIC SULFATASE-MATURATING ENZYME HOMOLOG ASLB-RELATED"/>
    <property type="match status" value="1"/>
</dbReference>
<dbReference type="OrthoDB" id="5288974at2"/>
<dbReference type="RefSeq" id="WP_063206566.1">
    <property type="nucleotide sequence ID" value="NZ_LUKD01000001.1"/>
</dbReference>
<dbReference type="GO" id="GO:0046872">
    <property type="term" value="F:metal ion binding"/>
    <property type="evidence" value="ECO:0007669"/>
    <property type="project" value="UniProtKB-KW"/>
</dbReference>
<evidence type="ECO:0000256" key="4">
    <source>
        <dbReference type="ARBA" id="ARBA00023004"/>
    </source>
</evidence>
<evidence type="ECO:0000256" key="1">
    <source>
        <dbReference type="ARBA" id="ARBA00001966"/>
    </source>
</evidence>
<dbReference type="GO" id="GO:0016491">
    <property type="term" value="F:oxidoreductase activity"/>
    <property type="evidence" value="ECO:0007669"/>
    <property type="project" value="InterPro"/>
</dbReference>
<dbReference type="EMBL" id="LUKD01000001">
    <property type="protein sequence ID" value="KYG69675.1"/>
    <property type="molecule type" value="Genomic_DNA"/>
</dbReference>
<evidence type="ECO:0000313" key="8">
    <source>
        <dbReference type="Proteomes" id="UP000075799"/>
    </source>
</evidence>
<evidence type="ECO:0000256" key="2">
    <source>
        <dbReference type="ARBA" id="ARBA00022691"/>
    </source>
</evidence>
<gene>
    <name evidence="7" type="ORF">AZI87_04205</name>
</gene>